<dbReference type="PANTHER" id="PTHR43877">
    <property type="entry name" value="AMINOALKYLPHOSPHONATE N-ACETYLTRANSFERASE-RELATED-RELATED"/>
    <property type="match status" value="1"/>
</dbReference>
<dbReference type="Pfam" id="PF13508">
    <property type="entry name" value="Acetyltransf_7"/>
    <property type="match status" value="1"/>
</dbReference>
<evidence type="ECO:0000313" key="5">
    <source>
        <dbReference type="Proteomes" id="UP000663525"/>
    </source>
</evidence>
<feature type="domain" description="N-acetyltransferase" evidence="3">
    <location>
        <begin position="2"/>
        <end position="126"/>
    </location>
</feature>
<evidence type="ECO:0000256" key="1">
    <source>
        <dbReference type="ARBA" id="ARBA00022679"/>
    </source>
</evidence>
<dbReference type="EMBL" id="CP064787">
    <property type="protein sequence ID" value="QSG05256.1"/>
    <property type="molecule type" value="Genomic_DNA"/>
</dbReference>
<dbReference type="GO" id="GO:0016747">
    <property type="term" value="F:acyltransferase activity, transferring groups other than amino-acyl groups"/>
    <property type="evidence" value="ECO:0007669"/>
    <property type="project" value="InterPro"/>
</dbReference>
<organism evidence="4 5">
    <name type="scientific">Halapricum desulfuricans</name>
    <dbReference type="NCBI Taxonomy" id="2841257"/>
    <lineage>
        <taxon>Archaea</taxon>
        <taxon>Methanobacteriati</taxon>
        <taxon>Methanobacteriota</taxon>
        <taxon>Stenosarchaea group</taxon>
        <taxon>Halobacteria</taxon>
        <taxon>Halobacteriales</taxon>
        <taxon>Haloarculaceae</taxon>
        <taxon>Halapricum</taxon>
    </lineage>
</organism>
<dbReference type="Proteomes" id="UP000663525">
    <property type="component" value="Chromosome"/>
</dbReference>
<proteinExistence type="predicted"/>
<protein>
    <submittedName>
        <fullName evidence="4">Acetyltransferase (GNAT) family</fullName>
    </submittedName>
</protein>
<keyword evidence="2" id="KW-0012">Acyltransferase</keyword>
<dbReference type="SUPFAM" id="SSF55729">
    <property type="entry name" value="Acyl-CoA N-acyltransferases (Nat)"/>
    <property type="match status" value="1"/>
</dbReference>
<dbReference type="CDD" id="cd04301">
    <property type="entry name" value="NAT_SF"/>
    <property type="match status" value="1"/>
</dbReference>
<dbReference type="InterPro" id="IPR016181">
    <property type="entry name" value="Acyl_CoA_acyltransferase"/>
</dbReference>
<dbReference type="InterPro" id="IPR050832">
    <property type="entry name" value="Bact_Acetyltransf"/>
</dbReference>
<reference evidence="4" key="1">
    <citation type="submission" date="2020-11" db="EMBL/GenBank/DDBJ databases">
        <title>Carbohydrate-dependent, anaerobic sulfur respiration: A novel catabolism in halophilic archaea.</title>
        <authorList>
            <person name="Sorokin D.Y."/>
            <person name="Messina E."/>
            <person name="Smedile F."/>
            <person name="La Cono V."/>
            <person name="Hallsworth J.E."/>
            <person name="Yakimov M.M."/>
        </authorList>
    </citation>
    <scope>NUCLEOTIDE SEQUENCE</scope>
    <source>
        <strain evidence="4">HSR12-1</strain>
    </source>
</reference>
<evidence type="ECO:0000259" key="3">
    <source>
        <dbReference type="PROSITE" id="PS51186"/>
    </source>
</evidence>
<dbReference type="GeneID" id="68854536"/>
<dbReference type="Gene3D" id="3.40.630.30">
    <property type="match status" value="1"/>
</dbReference>
<dbReference type="PROSITE" id="PS51186">
    <property type="entry name" value="GNAT"/>
    <property type="match status" value="1"/>
</dbReference>
<keyword evidence="1 4" id="KW-0808">Transferase</keyword>
<dbReference type="RefSeq" id="WP_418886457.1">
    <property type="nucleotide sequence ID" value="NZ_CP064787.1"/>
</dbReference>
<accession>A0A897N4J4</accession>
<gene>
    <name evidence="4" type="primary">wecD5</name>
    <name evidence="4" type="ORF">HSR121_0907</name>
</gene>
<evidence type="ECO:0000313" key="4">
    <source>
        <dbReference type="EMBL" id="QSG05256.1"/>
    </source>
</evidence>
<evidence type="ECO:0000256" key="2">
    <source>
        <dbReference type="ARBA" id="ARBA00023315"/>
    </source>
</evidence>
<name>A0A897N4J4_9EURY</name>
<sequence length="126" mass="14118">MVRVRQAEPTEFEPATAILDAAVLETDPGLVRQRIDNDRMLVAVDDGRIVGSVVAQSIDQGVRIDAIAVRKRRQGQGIGTMLVETLLERHGRVVAEFDERARPFYEALGFEIQEQQSGRYRGVRTI</sequence>
<dbReference type="AlphaFoldDB" id="A0A897N4J4"/>
<dbReference type="InterPro" id="IPR000182">
    <property type="entry name" value="GNAT_dom"/>
</dbReference>